<protein>
    <submittedName>
        <fullName evidence="15">TonB-dependent receptor</fullName>
    </submittedName>
</protein>
<dbReference type="InterPro" id="IPR000531">
    <property type="entry name" value="Beta-barrel_TonB"/>
</dbReference>
<keyword evidence="6" id="KW-0408">Iron</keyword>
<evidence type="ECO:0000256" key="5">
    <source>
        <dbReference type="ARBA" id="ARBA00022692"/>
    </source>
</evidence>
<proteinExistence type="inferred from homology"/>
<dbReference type="PROSITE" id="PS52016">
    <property type="entry name" value="TONB_DEPENDENT_REC_3"/>
    <property type="match status" value="1"/>
</dbReference>
<keyword evidence="2 11" id="KW-0813">Transport</keyword>
<gene>
    <name evidence="15" type="ORF">RM533_13025</name>
</gene>
<evidence type="ECO:0000256" key="4">
    <source>
        <dbReference type="ARBA" id="ARBA00022496"/>
    </source>
</evidence>
<comment type="subcellular location">
    <subcellularLocation>
        <location evidence="1 11">Cell outer membrane</location>
        <topology evidence="1 11">Multi-pass membrane protein</topology>
    </subcellularLocation>
</comment>
<comment type="similarity">
    <text evidence="11 12">Belongs to the TonB-dependent receptor family.</text>
</comment>
<dbReference type="Pfam" id="PF07715">
    <property type="entry name" value="Plug"/>
    <property type="match status" value="1"/>
</dbReference>
<evidence type="ECO:0000313" key="16">
    <source>
        <dbReference type="Proteomes" id="UP001259803"/>
    </source>
</evidence>
<keyword evidence="16" id="KW-1185">Reference proteome</keyword>
<keyword evidence="8 12" id="KW-0798">TonB box</keyword>
<keyword evidence="15" id="KW-0675">Receptor</keyword>
<evidence type="ECO:0000256" key="7">
    <source>
        <dbReference type="ARBA" id="ARBA00023065"/>
    </source>
</evidence>
<dbReference type="Proteomes" id="UP001259803">
    <property type="component" value="Unassembled WGS sequence"/>
</dbReference>
<keyword evidence="4" id="KW-0410">Iron transport</keyword>
<evidence type="ECO:0000256" key="10">
    <source>
        <dbReference type="ARBA" id="ARBA00023237"/>
    </source>
</evidence>
<dbReference type="Pfam" id="PF00593">
    <property type="entry name" value="TonB_dep_Rec_b-barrel"/>
    <property type="match status" value="1"/>
</dbReference>
<dbReference type="InterPro" id="IPR036942">
    <property type="entry name" value="Beta-barrel_TonB_sf"/>
</dbReference>
<evidence type="ECO:0000256" key="1">
    <source>
        <dbReference type="ARBA" id="ARBA00004571"/>
    </source>
</evidence>
<evidence type="ECO:0000256" key="11">
    <source>
        <dbReference type="PROSITE-ProRule" id="PRU01360"/>
    </source>
</evidence>
<evidence type="ECO:0000313" key="15">
    <source>
        <dbReference type="EMBL" id="MDT0577088.1"/>
    </source>
</evidence>
<dbReference type="PANTHER" id="PTHR32552:SF81">
    <property type="entry name" value="TONB-DEPENDENT OUTER MEMBRANE RECEPTOR"/>
    <property type="match status" value="1"/>
</dbReference>
<sequence>MNRRVIKHHLASEKSGGFPGVGKLLLLTAACLQFPATALAQEQEDGRITGLDEIVVTAQKRAENLQDTPLAITALSAEMIAARGISDVGSLSAIAPNLIINQTPESSTTPTIYIRGIGQSDPALTLDAPNAVYIDGVVIGRSAGSMFELVDLERIEVLRGPQGTLFGRNTTGGAISLITARPAQTWGVEQTLGIGGFNLFQARTTLDTGELADSGFSAKFSYLHKQRHGYVDNILEPGRRDPGAYNVDALRAALSYDAGGPVNAFYSFDYNMRNSRGIPVQLAAVAPYVGGYLDASAQLGGAAPQISRSRLDTIALDFDGPIRDRTTGHTLIVEAELSEQLQLRSTTGYRDWSNTVRSSDLDGNAGLVGFTVSPAILAPPFDFIPEGVNPVSLYNGRNERKQHQWSQELNLVGKAGSNLEYVLGAYYFKEKAQERDKVNLTILIPLDDPIELAPGITTPAFGVNISTLLDYRHKSESKALFGQATYQLADRLSITGGLRYTWDKKTLNQTEAIINNAEADFGQLTWLGTAKYDFSNDISSYVRVATGYKSGGFNPRGGGNAFDPEKVTSYEAGLKTELFDRRIRLNLAGFHTIYKNLQVSQFEAGSTGANSITVNAGKATYTGVEAEFVARLTNSLTFSANGGYVDRDYKEYLFRDPVTDELVNLADEARFNYSASTTATAGLEYRFPNFDFGSLKARLDYDYRSRIYYHQLDIIAPFNKVLSDGGVSTLNGRMTLSDIMLPSADMSVALWVKNLTDEDYLLSGTDFGSLGFGIISFAEPRTWGLDLTVKFR</sequence>
<evidence type="ECO:0000256" key="2">
    <source>
        <dbReference type="ARBA" id="ARBA00022448"/>
    </source>
</evidence>
<dbReference type="RefSeq" id="WP_311341663.1">
    <property type="nucleotide sequence ID" value="NZ_JAVRHS010000017.1"/>
</dbReference>
<dbReference type="CDD" id="cd01347">
    <property type="entry name" value="ligand_gated_channel"/>
    <property type="match status" value="1"/>
</dbReference>
<evidence type="ECO:0000256" key="9">
    <source>
        <dbReference type="ARBA" id="ARBA00023136"/>
    </source>
</evidence>
<dbReference type="Gene3D" id="2.40.170.20">
    <property type="entry name" value="TonB-dependent receptor, beta-barrel domain"/>
    <property type="match status" value="1"/>
</dbReference>
<evidence type="ECO:0000259" key="13">
    <source>
        <dbReference type="Pfam" id="PF00593"/>
    </source>
</evidence>
<dbReference type="PANTHER" id="PTHR32552">
    <property type="entry name" value="FERRICHROME IRON RECEPTOR-RELATED"/>
    <property type="match status" value="1"/>
</dbReference>
<accession>A0ABU2ZKG5</accession>
<evidence type="ECO:0000259" key="14">
    <source>
        <dbReference type="Pfam" id="PF07715"/>
    </source>
</evidence>
<keyword evidence="7" id="KW-0406">Ion transport</keyword>
<reference evidence="15 16" key="1">
    <citation type="submission" date="2023-09" db="EMBL/GenBank/DDBJ databases">
        <authorList>
            <person name="Rey-Velasco X."/>
        </authorList>
    </citation>
    <scope>NUCLEOTIDE SEQUENCE [LARGE SCALE GENOMIC DNA]</scope>
    <source>
        <strain evidence="15 16">F390</strain>
    </source>
</reference>
<name>A0ABU2ZKG5_9SPHN</name>
<dbReference type="SUPFAM" id="SSF56935">
    <property type="entry name" value="Porins"/>
    <property type="match status" value="1"/>
</dbReference>
<dbReference type="EMBL" id="JAVRHS010000017">
    <property type="protein sequence ID" value="MDT0577088.1"/>
    <property type="molecule type" value="Genomic_DNA"/>
</dbReference>
<evidence type="ECO:0000256" key="8">
    <source>
        <dbReference type="ARBA" id="ARBA00023077"/>
    </source>
</evidence>
<feature type="domain" description="TonB-dependent receptor plug" evidence="14">
    <location>
        <begin position="65"/>
        <end position="174"/>
    </location>
</feature>
<organism evidence="15 16">
    <name type="scientific">Croceicoccus esteveae</name>
    <dbReference type="NCBI Taxonomy" id="3075597"/>
    <lineage>
        <taxon>Bacteria</taxon>
        <taxon>Pseudomonadati</taxon>
        <taxon>Pseudomonadota</taxon>
        <taxon>Alphaproteobacteria</taxon>
        <taxon>Sphingomonadales</taxon>
        <taxon>Erythrobacteraceae</taxon>
        <taxon>Croceicoccus</taxon>
    </lineage>
</organism>
<comment type="caution">
    <text evidence="15">The sequence shown here is derived from an EMBL/GenBank/DDBJ whole genome shotgun (WGS) entry which is preliminary data.</text>
</comment>
<keyword evidence="10 11" id="KW-0998">Cell outer membrane</keyword>
<evidence type="ECO:0000256" key="6">
    <source>
        <dbReference type="ARBA" id="ARBA00023004"/>
    </source>
</evidence>
<feature type="domain" description="TonB-dependent receptor-like beta-barrel" evidence="13">
    <location>
        <begin position="310"/>
        <end position="755"/>
    </location>
</feature>
<dbReference type="InterPro" id="IPR039426">
    <property type="entry name" value="TonB-dep_rcpt-like"/>
</dbReference>
<dbReference type="InterPro" id="IPR012910">
    <property type="entry name" value="Plug_dom"/>
</dbReference>
<keyword evidence="9 11" id="KW-0472">Membrane</keyword>
<keyword evidence="5 11" id="KW-0812">Transmembrane</keyword>
<evidence type="ECO:0000256" key="3">
    <source>
        <dbReference type="ARBA" id="ARBA00022452"/>
    </source>
</evidence>
<keyword evidence="3 11" id="KW-1134">Transmembrane beta strand</keyword>
<evidence type="ECO:0000256" key="12">
    <source>
        <dbReference type="RuleBase" id="RU003357"/>
    </source>
</evidence>